<proteinExistence type="predicted"/>
<gene>
    <name evidence="1" type="ORF">M9H77_22341</name>
</gene>
<organism evidence="1 2">
    <name type="scientific">Catharanthus roseus</name>
    <name type="common">Madagascar periwinkle</name>
    <name type="synonym">Vinca rosea</name>
    <dbReference type="NCBI Taxonomy" id="4058"/>
    <lineage>
        <taxon>Eukaryota</taxon>
        <taxon>Viridiplantae</taxon>
        <taxon>Streptophyta</taxon>
        <taxon>Embryophyta</taxon>
        <taxon>Tracheophyta</taxon>
        <taxon>Spermatophyta</taxon>
        <taxon>Magnoliopsida</taxon>
        <taxon>eudicotyledons</taxon>
        <taxon>Gunneridae</taxon>
        <taxon>Pentapetalae</taxon>
        <taxon>asterids</taxon>
        <taxon>lamiids</taxon>
        <taxon>Gentianales</taxon>
        <taxon>Apocynaceae</taxon>
        <taxon>Rauvolfioideae</taxon>
        <taxon>Vinceae</taxon>
        <taxon>Catharanthinae</taxon>
        <taxon>Catharanthus</taxon>
    </lineage>
</organism>
<evidence type="ECO:0000313" key="1">
    <source>
        <dbReference type="EMBL" id="KAI5663018.1"/>
    </source>
</evidence>
<sequence length="101" mass="11469">MAPLRDKVMEEVSKEAVDISALEVRRKKREDPMLNKEKQPISKDEAMLVDKFEGAREKRKIVPRIHVQANVPGPSSVAPIDEEGPPKRKEYRDYSRNGDGG</sequence>
<dbReference type="Proteomes" id="UP001060085">
    <property type="component" value="Linkage Group LG05"/>
</dbReference>
<evidence type="ECO:0000313" key="2">
    <source>
        <dbReference type="Proteomes" id="UP001060085"/>
    </source>
</evidence>
<comment type="caution">
    <text evidence="1">The sequence shown here is derived from an EMBL/GenBank/DDBJ whole genome shotgun (WGS) entry which is preliminary data.</text>
</comment>
<reference evidence="2" key="1">
    <citation type="journal article" date="2023" name="Nat. Plants">
        <title>Single-cell RNA sequencing provides a high-resolution roadmap for understanding the multicellular compartmentation of specialized metabolism.</title>
        <authorList>
            <person name="Sun S."/>
            <person name="Shen X."/>
            <person name="Li Y."/>
            <person name="Li Y."/>
            <person name="Wang S."/>
            <person name="Li R."/>
            <person name="Zhang H."/>
            <person name="Shen G."/>
            <person name="Guo B."/>
            <person name="Wei J."/>
            <person name="Xu J."/>
            <person name="St-Pierre B."/>
            <person name="Chen S."/>
            <person name="Sun C."/>
        </authorList>
    </citation>
    <scope>NUCLEOTIDE SEQUENCE [LARGE SCALE GENOMIC DNA]</scope>
</reference>
<accession>A0ACC0ASU3</accession>
<dbReference type="EMBL" id="CM044705">
    <property type="protein sequence ID" value="KAI5663018.1"/>
    <property type="molecule type" value="Genomic_DNA"/>
</dbReference>
<name>A0ACC0ASU3_CATRO</name>
<protein>
    <submittedName>
        <fullName evidence="1">Uncharacterized protein</fullName>
    </submittedName>
</protein>
<keyword evidence="2" id="KW-1185">Reference proteome</keyword>